<evidence type="ECO:0000313" key="2">
    <source>
        <dbReference type="EMBL" id="KAH3686406.1"/>
    </source>
</evidence>
<dbReference type="OrthoDB" id="10437617at2759"/>
<feature type="region of interest" description="Disordered" evidence="1">
    <location>
        <begin position="84"/>
        <end position="116"/>
    </location>
</feature>
<protein>
    <submittedName>
        <fullName evidence="2">Uncharacterized protein</fullName>
    </submittedName>
</protein>
<evidence type="ECO:0000256" key="1">
    <source>
        <dbReference type="SAM" id="MobiDB-lite"/>
    </source>
</evidence>
<sequence>MLSMQSTMKVGLPFSNSSSALGRCHSWLIASISTHGAIFFKCVFKHSTLEVPTSSKVATECLLSEDRETWSKSMTLILETPALTNMVQTQEPTPPAPTTTMNWSRTASIPSLPRKA</sequence>
<proteinExistence type="predicted"/>
<dbReference type="EMBL" id="JAEUBG010001443">
    <property type="protein sequence ID" value="KAH3686406.1"/>
    <property type="molecule type" value="Genomic_DNA"/>
</dbReference>
<evidence type="ECO:0000313" key="3">
    <source>
        <dbReference type="Proteomes" id="UP000774326"/>
    </source>
</evidence>
<gene>
    <name evidence="2" type="ORF">WICPIJ_002585</name>
</gene>
<keyword evidence="3" id="KW-1185">Reference proteome</keyword>
<comment type="caution">
    <text evidence="2">The sequence shown here is derived from an EMBL/GenBank/DDBJ whole genome shotgun (WGS) entry which is preliminary data.</text>
</comment>
<dbReference type="AlphaFoldDB" id="A0A9P8TQ00"/>
<name>A0A9P8TQ00_WICPI</name>
<reference evidence="2" key="2">
    <citation type="submission" date="2021-01" db="EMBL/GenBank/DDBJ databases">
        <authorList>
            <person name="Schikora-Tamarit M.A."/>
        </authorList>
    </citation>
    <scope>NUCLEOTIDE SEQUENCE</scope>
    <source>
        <strain evidence="2">CBS2887</strain>
    </source>
</reference>
<accession>A0A9P8TQ00</accession>
<dbReference type="Proteomes" id="UP000774326">
    <property type="component" value="Unassembled WGS sequence"/>
</dbReference>
<organism evidence="2 3">
    <name type="scientific">Wickerhamomyces pijperi</name>
    <name type="common">Yeast</name>
    <name type="synonym">Pichia pijperi</name>
    <dbReference type="NCBI Taxonomy" id="599730"/>
    <lineage>
        <taxon>Eukaryota</taxon>
        <taxon>Fungi</taxon>
        <taxon>Dikarya</taxon>
        <taxon>Ascomycota</taxon>
        <taxon>Saccharomycotina</taxon>
        <taxon>Saccharomycetes</taxon>
        <taxon>Phaffomycetales</taxon>
        <taxon>Wickerhamomycetaceae</taxon>
        <taxon>Wickerhamomyces</taxon>
    </lineage>
</organism>
<reference evidence="2" key="1">
    <citation type="journal article" date="2021" name="Open Biol.">
        <title>Shared evolutionary footprints suggest mitochondrial oxidative damage underlies multiple complex I losses in fungi.</title>
        <authorList>
            <person name="Schikora-Tamarit M.A."/>
            <person name="Marcet-Houben M."/>
            <person name="Nosek J."/>
            <person name="Gabaldon T."/>
        </authorList>
    </citation>
    <scope>NUCLEOTIDE SEQUENCE</scope>
    <source>
        <strain evidence="2">CBS2887</strain>
    </source>
</reference>